<dbReference type="Proteomes" id="UP000437562">
    <property type="component" value="Unassembled WGS sequence"/>
</dbReference>
<dbReference type="EMBL" id="CABWMC010000023">
    <property type="protein sequence ID" value="VXC14906.1"/>
    <property type="molecule type" value="Genomic_DNA"/>
</dbReference>
<dbReference type="AlphaFoldDB" id="A0A653W8D8"/>
<sequence length="39" mass="4592">MVWLVISLALNKEEQTVFVYTFDKIVENGIAVFKKFNEK</sequence>
<accession>A0A653W8D8</accession>
<organism evidence="1 2">
    <name type="scientific">Bacillus mycoides</name>
    <dbReference type="NCBI Taxonomy" id="1405"/>
    <lineage>
        <taxon>Bacteria</taxon>
        <taxon>Bacillati</taxon>
        <taxon>Bacillota</taxon>
        <taxon>Bacilli</taxon>
        <taxon>Bacillales</taxon>
        <taxon>Bacillaceae</taxon>
        <taxon>Bacillus</taxon>
        <taxon>Bacillus cereus group</taxon>
    </lineage>
</organism>
<name>A0A653W8D8_BACMY</name>
<evidence type="ECO:0000313" key="2">
    <source>
        <dbReference type="Proteomes" id="UP000437562"/>
    </source>
</evidence>
<protein>
    <submittedName>
        <fullName evidence="1">Uncharacterized protein</fullName>
    </submittedName>
</protein>
<gene>
    <name evidence="1" type="ORF">BACI71_30073</name>
</gene>
<evidence type="ECO:0000313" key="1">
    <source>
        <dbReference type="EMBL" id="VXC14906.1"/>
    </source>
</evidence>
<proteinExistence type="predicted"/>
<reference evidence="1 2" key="1">
    <citation type="submission" date="2019-10" db="EMBL/GenBank/DDBJ databases">
        <authorList>
            <person name="Karimi E."/>
        </authorList>
    </citation>
    <scope>NUCLEOTIDE SEQUENCE [LARGE SCALE GENOMIC DNA]</scope>
    <source>
        <strain evidence="1">Bacillus sp. 71</strain>
    </source>
</reference>